<dbReference type="GO" id="GO:0047429">
    <property type="term" value="F:nucleoside triphosphate diphosphatase activity"/>
    <property type="evidence" value="ECO:0007669"/>
    <property type="project" value="InterPro"/>
</dbReference>
<sequence length="203" mass="23082">MEGKRLKLLFATSNPGKLNEAIQVLEPFGIEVVECSLELVEPDVNTVREVAAQKLKQAIDQGYDQVMVDDTGIYFAAYQQFPGVLTKRIFHGIGYRGIAKLLEGEDRTAWFEGAIAICWNGQVQLFTGMTNGRIIDQIGEDIKPEPGFPYDPIFIPEGEMEVLQNLPREKRLFYSYRRIALEKMVKWLSLQEKGNSSYFQSHS</sequence>
<dbReference type="InterPro" id="IPR002637">
    <property type="entry name" value="RdgB/HAM1"/>
</dbReference>
<dbReference type="GO" id="GO:0009143">
    <property type="term" value="P:nucleoside triphosphate catabolic process"/>
    <property type="evidence" value="ECO:0007669"/>
    <property type="project" value="InterPro"/>
</dbReference>
<dbReference type="OrthoDB" id="9795331at2"/>
<dbReference type="CDD" id="cd00515">
    <property type="entry name" value="HAM1"/>
    <property type="match status" value="1"/>
</dbReference>
<name>A0A364K543_9BACL</name>
<keyword evidence="2" id="KW-0378">Hydrolase</keyword>
<accession>A0A364K543</accession>
<dbReference type="Gene3D" id="3.90.950.10">
    <property type="match status" value="1"/>
</dbReference>
<dbReference type="PANTHER" id="PTHR11067">
    <property type="entry name" value="INOSINE TRIPHOSPHATE PYROPHOSPHATASE/HAM1 PROTEIN"/>
    <property type="match status" value="1"/>
</dbReference>
<dbReference type="EMBL" id="QJKK01000004">
    <property type="protein sequence ID" value="RAL24504.1"/>
    <property type="molecule type" value="Genomic_DNA"/>
</dbReference>
<reference evidence="3 4" key="1">
    <citation type="submission" date="2018-06" db="EMBL/GenBank/DDBJ databases">
        <title>Thermoflavimicrobium daqus sp. nov., a thermophilic microbe isolated from Moutai-flavour Daqu.</title>
        <authorList>
            <person name="Wang X."/>
            <person name="Zhou H."/>
        </authorList>
    </citation>
    <scope>NUCLEOTIDE SEQUENCE [LARGE SCALE GENOMIC DNA]</scope>
    <source>
        <strain evidence="3 4">FBKL4.011</strain>
    </source>
</reference>
<evidence type="ECO:0000256" key="2">
    <source>
        <dbReference type="ARBA" id="ARBA00022801"/>
    </source>
</evidence>
<dbReference type="PANTHER" id="PTHR11067:SF9">
    <property type="entry name" value="INOSINE TRIPHOSPHATE PYROPHOSPHATASE"/>
    <property type="match status" value="1"/>
</dbReference>
<dbReference type="InterPro" id="IPR029001">
    <property type="entry name" value="ITPase-like_fam"/>
</dbReference>
<dbReference type="AlphaFoldDB" id="A0A364K543"/>
<protein>
    <submittedName>
        <fullName evidence="3">Non-canonical purine NTP pyrophosphatase</fullName>
    </submittedName>
</protein>
<keyword evidence="4" id="KW-1185">Reference proteome</keyword>
<reference evidence="3 4" key="2">
    <citation type="submission" date="2018-06" db="EMBL/GenBank/DDBJ databases">
        <authorList>
            <person name="Zhirakovskaya E."/>
        </authorList>
    </citation>
    <scope>NUCLEOTIDE SEQUENCE [LARGE SCALE GENOMIC DNA]</scope>
    <source>
        <strain evidence="3 4">FBKL4.011</strain>
    </source>
</reference>
<comment type="caution">
    <text evidence="3">The sequence shown here is derived from an EMBL/GenBank/DDBJ whole genome shotgun (WGS) entry which is preliminary data.</text>
</comment>
<proteinExistence type="inferred from homology"/>
<organism evidence="3 4">
    <name type="scientific">Thermoflavimicrobium daqui</name>
    <dbReference type="NCBI Taxonomy" id="2137476"/>
    <lineage>
        <taxon>Bacteria</taxon>
        <taxon>Bacillati</taxon>
        <taxon>Bacillota</taxon>
        <taxon>Bacilli</taxon>
        <taxon>Bacillales</taxon>
        <taxon>Thermoactinomycetaceae</taxon>
        <taxon>Thermoflavimicrobium</taxon>
    </lineage>
</organism>
<dbReference type="SUPFAM" id="SSF52972">
    <property type="entry name" value="ITPase-like"/>
    <property type="match status" value="1"/>
</dbReference>
<gene>
    <name evidence="3" type="ORF">DL897_09340</name>
</gene>
<comment type="similarity">
    <text evidence="1">Belongs to the HAM1 NTPase family.</text>
</comment>
<dbReference type="Pfam" id="PF01725">
    <property type="entry name" value="Ham1p_like"/>
    <property type="match status" value="1"/>
</dbReference>
<evidence type="ECO:0000313" key="3">
    <source>
        <dbReference type="EMBL" id="RAL24504.1"/>
    </source>
</evidence>
<dbReference type="GO" id="GO:0005737">
    <property type="term" value="C:cytoplasm"/>
    <property type="evidence" value="ECO:0007669"/>
    <property type="project" value="TreeGrafter"/>
</dbReference>
<evidence type="ECO:0000256" key="1">
    <source>
        <dbReference type="ARBA" id="ARBA00008023"/>
    </source>
</evidence>
<dbReference type="Proteomes" id="UP000251213">
    <property type="component" value="Unassembled WGS sequence"/>
</dbReference>
<evidence type="ECO:0000313" key="4">
    <source>
        <dbReference type="Proteomes" id="UP000251213"/>
    </source>
</evidence>